<evidence type="ECO:0000256" key="1">
    <source>
        <dbReference type="ARBA" id="ARBA00022603"/>
    </source>
</evidence>
<dbReference type="GO" id="GO:0032259">
    <property type="term" value="P:methylation"/>
    <property type="evidence" value="ECO:0007669"/>
    <property type="project" value="UniProtKB-KW"/>
</dbReference>
<dbReference type="RefSeq" id="WP_161975808.1">
    <property type="nucleotide sequence ID" value="NZ_BIFR01000002.1"/>
</dbReference>
<accession>A0A402A955</accession>
<evidence type="ECO:0000313" key="4">
    <source>
        <dbReference type="EMBL" id="GCE15692.1"/>
    </source>
</evidence>
<dbReference type="EMBL" id="BIFR01000002">
    <property type="protein sequence ID" value="GCE15692.1"/>
    <property type="molecule type" value="Genomic_DNA"/>
</dbReference>
<dbReference type="GO" id="GO:0008168">
    <property type="term" value="F:methyltransferase activity"/>
    <property type="evidence" value="ECO:0007669"/>
    <property type="project" value="UniProtKB-KW"/>
</dbReference>
<protein>
    <submittedName>
        <fullName evidence="4">Methyltransferase</fullName>
    </submittedName>
</protein>
<keyword evidence="5" id="KW-1185">Reference proteome</keyword>
<sequence length="210" mass="23641">MDQQALWNNIHMEGKHSAFSRTPSEFAQEVAPSFPDHAKIIELGCGFGADAAFIAQQGCAVIATDLSEVAIARNKQMYSAIPGLTFQVVDMSNGTLPFQTDGFDGVYARLSLHYYSDKVTKQLFQDIHRVLKIGGRLAFMCKTTNDPLYGKGTQLEEDMFDNEGHIRHFFSEDYARSLLVGYRIERLESQRKNLYGKLSSFIEVIAQKNQ</sequence>
<feature type="domain" description="Methyltransferase" evidence="3">
    <location>
        <begin position="40"/>
        <end position="135"/>
    </location>
</feature>
<evidence type="ECO:0000256" key="2">
    <source>
        <dbReference type="ARBA" id="ARBA00022679"/>
    </source>
</evidence>
<dbReference type="Gene3D" id="3.40.50.150">
    <property type="entry name" value="Vaccinia Virus protein VP39"/>
    <property type="match status" value="1"/>
</dbReference>
<dbReference type="Proteomes" id="UP000287352">
    <property type="component" value="Unassembled WGS sequence"/>
</dbReference>
<dbReference type="PANTHER" id="PTHR43861:SF1">
    <property type="entry name" value="TRANS-ACONITATE 2-METHYLTRANSFERASE"/>
    <property type="match status" value="1"/>
</dbReference>
<dbReference type="PANTHER" id="PTHR43861">
    <property type="entry name" value="TRANS-ACONITATE 2-METHYLTRANSFERASE-RELATED"/>
    <property type="match status" value="1"/>
</dbReference>
<proteinExistence type="predicted"/>
<dbReference type="InterPro" id="IPR041698">
    <property type="entry name" value="Methyltransf_25"/>
</dbReference>
<dbReference type="AlphaFoldDB" id="A0A402A955"/>
<dbReference type="InterPro" id="IPR029063">
    <property type="entry name" value="SAM-dependent_MTases_sf"/>
</dbReference>
<comment type="caution">
    <text evidence="4">The sequence shown here is derived from an EMBL/GenBank/DDBJ whole genome shotgun (WGS) entry which is preliminary data.</text>
</comment>
<name>A0A402A955_9CHLR</name>
<evidence type="ECO:0000313" key="5">
    <source>
        <dbReference type="Proteomes" id="UP000287352"/>
    </source>
</evidence>
<reference evidence="5" key="1">
    <citation type="submission" date="2018-12" db="EMBL/GenBank/DDBJ databases">
        <title>Tengunoibacter tsumagoiensis gen. nov., sp. nov., Dictyobacter kobayashii sp. nov., D. alpinus sp. nov., and D. joshuensis sp. nov. and description of Dictyobacteraceae fam. nov. within the order Ktedonobacterales isolated from Tengu-no-mugimeshi.</title>
        <authorList>
            <person name="Wang C.M."/>
            <person name="Zheng Y."/>
            <person name="Sakai Y."/>
            <person name="Toyoda A."/>
            <person name="Minakuchi Y."/>
            <person name="Abe K."/>
            <person name="Yokota A."/>
            <person name="Yabe S."/>
        </authorList>
    </citation>
    <scope>NUCLEOTIDE SEQUENCE [LARGE SCALE GENOMIC DNA]</scope>
    <source>
        <strain evidence="5">Uno3</strain>
    </source>
</reference>
<dbReference type="Pfam" id="PF13649">
    <property type="entry name" value="Methyltransf_25"/>
    <property type="match status" value="1"/>
</dbReference>
<evidence type="ECO:0000259" key="3">
    <source>
        <dbReference type="Pfam" id="PF13649"/>
    </source>
</evidence>
<dbReference type="CDD" id="cd02440">
    <property type="entry name" value="AdoMet_MTases"/>
    <property type="match status" value="1"/>
</dbReference>
<organism evidence="4 5">
    <name type="scientific">Tengunoibacter tsumagoiensis</name>
    <dbReference type="NCBI Taxonomy" id="2014871"/>
    <lineage>
        <taxon>Bacteria</taxon>
        <taxon>Bacillati</taxon>
        <taxon>Chloroflexota</taxon>
        <taxon>Ktedonobacteria</taxon>
        <taxon>Ktedonobacterales</taxon>
        <taxon>Dictyobacteraceae</taxon>
        <taxon>Tengunoibacter</taxon>
    </lineage>
</organism>
<gene>
    <name evidence="4" type="ORF">KTT_55510</name>
</gene>
<keyword evidence="2 4" id="KW-0808">Transferase</keyword>
<keyword evidence="1 4" id="KW-0489">Methyltransferase</keyword>
<dbReference type="SUPFAM" id="SSF53335">
    <property type="entry name" value="S-adenosyl-L-methionine-dependent methyltransferases"/>
    <property type="match status" value="1"/>
</dbReference>